<evidence type="ECO:0000313" key="1">
    <source>
        <dbReference type="EMBL" id="VEP17798.1"/>
    </source>
</evidence>
<evidence type="ECO:0000313" key="2">
    <source>
        <dbReference type="Proteomes" id="UP000320055"/>
    </source>
</evidence>
<sequence length="45" mass="5520">MIEIIYPFIKYEWIDIDAYSSRKNLVKYLEKVLDNFDSQYVINND</sequence>
<reference evidence="1 2" key="1">
    <citation type="submission" date="2019-01" db="EMBL/GenBank/DDBJ databases">
        <authorList>
            <person name="Brito A."/>
        </authorList>
    </citation>
    <scope>NUCLEOTIDE SEQUENCE [LARGE SCALE GENOMIC DNA]</scope>
    <source>
        <strain evidence="1">1</strain>
    </source>
</reference>
<protein>
    <submittedName>
        <fullName evidence="1">Uncharacterized protein</fullName>
    </submittedName>
</protein>
<dbReference type="Proteomes" id="UP000320055">
    <property type="component" value="Unassembled WGS sequence"/>
</dbReference>
<dbReference type="EMBL" id="CAACVJ010000606">
    <property type="protein sequence ID" value="VEP17798.1"/>
    <property type="molecule type" value="Genomic_DNA"/>
</dbReference>
<proteinExistence type="predicted"/>
<gene>
    <name evidence="1" type="ORF">H1P_6440005</name>
</gene>
<dbReference type="AlphaFoldDB" id="A0A563W290"/>
<organism evidence="1 2">
    <name type="scientific">Hyella patelloides LEGE 07179</name>
    <dbReference type="NCBI Taxonomy" id="945734"/>
    <lineage>
        <taxon>Bacteria</taxon>
        <taxon>Bacillati</taxon>
        <taxon>Cyanobacteriota</taxon>
        <taxon>Cyanophyceae</taxon>
        <taxon>Pleurocapsales</taxon>
        <taxon>Hyellaceae</taxon>
        <taxon>Hyella</taxon>
    </lineage>
</organism>
<accession>A0A563W290</accession>
<name>A0A563W290_9CYAN</name>
<keyword evidence="2" id="KW-1185">Reference proteome</keyword>